<keyword evidence="2 5" id="KW-0808">Transferase</keyword>
<dbReference type="InterPro" id="IPR041698">
    <property type="entry name" value="Methyltransf_25"/>
</dbReference>
<evidence type="ECO:0000259" key="4">
    <source>
        <dbReference type="Pfam" id="PF13649"/>
    </source>
</evidence>
<evidence type="ECO:0000313" key="5">
    <source>
        <dbReference type="EMBL" id="MDX8487685.1"/>
    </source>
</evidence>
<sequence>MKRFYDDEANSLFVQSYDAFYSPRMPQTPVEDIDFYAGIAQKASGNVLELGCGTGRVALPLAELGFNVTGVDTSGGLLSIAERKAAGIPIAAQQRLRFVQQDMSDLQLGEQFAVVLAPFHSFQHLLTSELQIRALKAIHQHIRTGGRLVLDLVDLHVDILSEKLVLPRSRSAVHEPSGRRYVRNLLNARYDHFAQTRHDVWRFLEIGKDGETLQEETRDLVLRWTHRWELHHMLAHCAFSIEAEYSDFRHSPPCYGKELLVVAKV</sequence>
<proteinExistence type="predicted"/>
<evidence type="ECO:0000256" key="1">
    <source>
        <dbReference type="ARBA" id="ARBA00022603"/>
    </source>
</evidence>
<dbReference type="PANTHER" id="PTHR43464:SF19">
    <property type="entry name" value="UBIQUINONE BIOSYNTHESIS O-METHYLTRANSFERASE, MITOCHONDRIAL"/>
    <property type="match status" value="1"/>
</dbReference>
<dbReference type="CDD" id="cd02440">
    <property type="entry name" value="AdoMet_MTases"/>
    <property type="match status" value="1"/>
</dbReference>
<name>A0ABU4YNP3_9HYPH</name>
<dbReference type="PANTHER" id="PTHR43464">
    <property type="entry name" value="METHYLTRANSFERASE"/>
    <property type="match status" value="1"/>
</dbReference>
<dbReference type="InterPro" id="IPR029063">
    <property type="entry name" value="SAM-dependent_MTases_sf"/>
</dbReference>
<dbReference type="RefSeq" id="WP_320297917.1">
    <property type="nucleotide sequence ID" value="NZ_JAVIIU010000013.1"/>
</dbReference>
<evidence type="ECO:0000256" key="3">
    <source>
        <dbReference type="ARBA" id="ARBA00022691"/>
    </source>
</evidence>
<keyword evidence="1 5" id="KW-0489">Methyltransferase</keyword>
<evidence type="ECO:0000313" key="6">
    <source>
        <dbReference type="Proteomes" id="UP001280156"/>
    </source>
</evidence>
<keyword evidence="3" id="KW-0949">S-adenosyl-L-methionine</keyword>
<dbReference type="GO" id="GO:0008168">
    <property type="term" value="F:methyltransferase activity"/>
    <property type="evidence" value="ECO:0007669"/>
    <property type="project" value="UniProtKB-KW"/>
</dbReference>
<dbReference type="SUPFAM" id="SSF53335">
    <property type="entry name" value="S-adenosyl-L-methionine-dependent methyltransferases"/>
    <property type="match status" value="1"/>
</dbReference>
<keyword evidence="6" id="KW-1185">Reference proteome</keyword>
<feature type="domain" description="Methyltransferase" evidence="4">
    <location>
        <begin position="47"/>
        <end position="146"/>
    </location>
</feature>
<dbReference type="GO" id="GO:0032259">
    <property type="term" value="P:methylation"/>
    <property type="evidence" value="ECO:0007669"/>
    <property type="project" value="UniProtKB-KW"/>
</dbReference>
<comment type="caution">
    <text evidence="5">The sequence shown here is derived from an EMBL/GenBank/DDBJ whole genome shotgun (WGS) entry which is preliminary data.</text>
</comment>
<protein>
    <submittedName>
        <fullName evidence="5">Class I SAM-dependent methyltransferase</fullName>
        <ecNumber evidence="5">2.1.1.-</ecNumber>
    </submittedName>
</protein>
<accession>A0ABU4YNP3</accession>
<dbReference type="Proteomes" id="UP001280156">
    <property type="component" value="Unassembled WGS sequence"/>
</dbReference>
<organism evidence="5 6">
    <name type="scientific">Mesorhizobium humile</name>
    <dbReference type="NCBI Taxonomy" id="3072313"/>
    <lineage>
        <taxon>Bacteria</taxon>
        <taxon>Pseudomonadati</taxon>
        <taxon>Pseudomonadota</taxon>
        <taxon>Alphaproteobacteria</taxon>
        <taxon>Hyphomicrobiales</taxon>
        <taxon>Phyllobacteriaceae</taxon>
        <taxon>Mesorhizobium</taxon>
    </lineage>
</organism>
<dbReference type="Pfam" id="PF13649">
    <property type="entry name" value="Methyltransf_25"/>
    <property type="match status" value="1"/>
</dbReference>
<reference evidence="5 6" key="1">
    <citation type="submission" date="2023-08" db="EMBL/GenBank/DDBJ databases">
        <title>Implementing the SeqCode for naming new Mesorhizobium species isolated from Vachellia karroo root nodules.</title>
        <authorList>
            <person name="Van Lill M."/>
        </authorList>
    </citation>
    <scope>NUCLEOTIDE SEQUENCE [LARGE SCALE GENOMIC DNA]</scope>
    <source>
        <strain evidence="5 6">VK2B</strain>
    </source>
</reference>
<dbReference type="Gene3D" id="3.40.50.150">
    <property type="entry name" value="Vaccinia Virus protein VP39"/>
    <property type="match status" value="1"/>
</dbReference>
<dbReference type="Gene3D" id="2.20.130.10">
    <property type="entry name" value="CAC2371-like domains"/>
    <property type="match status" value="1"/>
</dbReference>
<evidence type="ECO:0000256" key="2">
    <source>
        <dbReference type="ARBA" id="ARBA00022679"/>
    </source>
</evidence>
<gene>
    <name evidence="5" type="ORF">RFM52_21135</name>
</gene>
<dbReference type="EMBL" id="JAVIIV010000014">
    <property type="protein sequence ID" value="MDX8487685.1"/>
    <property type="molecule type" value="Genomic_DNA"/>
</dbReference>
<dbReference type="EC" id="2.1.1.-" evidence="5"/>